<dbReference type="OrthoDB" id="9957787at2"/>
<dbReference type="EMBL" id="PVTE01000014">
    <property type="protein sequence ID" value="PRY35471.1"/>
    <property type="molecule type" value="Genomic_DNA"/>
</dbReference>
<dbReference type="PROSITE" id="PS51257">
    <property type="entry name" value="PROKAR_LIPOPROTEIN"/>
    <property type="match status" value="1"/>
</dbReference>
<protein>
    <recommendedName>
        <fullName evidence="3">Lipoprotein</fullName>
    </recommendedName>
</protein>
<name>A0A2T0SPX5_9BACT</name>
<evidence type="ECO:0000313" key="2">
    <source>
        <dbReference type="Proteomes" id="UP000238375"/>
    </source>
</evidence>
<proteinExistence type="predicted"/>
<evidence type="ECO:0000313" key="1">
    <source>
        <dbReference type="EMBL" id="PRY35471.1"/>
    </source>
</evidence>
<accession>A0A2T0SPX5</accession>
<organism evidence="1 2">
    <name type="scientific">Spirosoma oryzae</name>
    <dbReference type="NCBI Taxonomy" id="1469603"/>
    <lineage>
        <taxon>Bacteria</taxon>
        <taxon>Pseudomonadati</taxon>
        <taxon>Bacteroidota</taxon>
        <taxon>Cytophagia</taxon>
        <taxon>Cytophagales</taxon>
        <taxon>Cytophagaceae</taxon>
        <taxon>Spirosoma</taxon>
    </lineage>
</organism>
<gene>
    <name evidence="1" type="ORF">CLV58_11456</name>
</gene>
<dbReference type="AlphaFoldDB" id="A0A2T0SPX5"/>
<sequence length="120" mass="13002">MKRQSLIVAVLLGGSLLGGCHSGDKLTAEDNLSLVSPTGVRIANSLKDLEKADVLTNKHDGKITITKITYGWEPNGPLEDKAWAEKNGSTITRANVHYRTSKGADGIYWIEIVSQKPKSI</sequence>
<comment type="caution">
    <text evidence="1">The sequence shown here is derived from an EMBL/GenBank/DDBJ whole genome shotgun (WGS) entry which is preliminary data.</text>
</comment>
<evidence type="ECO:0008006" key="3">
    <source>
        <dbReference type="Google" id="ProtNLM"/>
    </source>
</evidence>
<reference evidence="1 2" key="1">
    <citation type="submission" date="2018-03" db="EMBL/GenBank/DDBJ databases">
        <title>Genomic Encyclopedia of Archaeal and Bacterial Type Strains, Phase II (KMG-II): from individual species to whole genera.</title>
        <authorList>
            <person name="Goeker M."/>
        </authorList>
    </citation>
    <scope>NUCLEOTIDE SEQUENCE [LARGE SCALE GENOMIC DNA]</scope>
    <source>
        <strain evidence="1 2">DSM 28354</strain>
    </source>
</reference>
<dbReference type="Proteomes" id="UP000238375">
    <property type="component" value="Unassembled WGS sequence"/>
</dbReference>
<keyword evidence="2" id="KW-1185">Reference proteome</keyword>
<dbReference type="RefSeq" id="WP_106138987.1">
    <property type="nucleotide sequence ID" value="NZ_PVTE01000014.1"/>
</dbReference>